<dbReference type="AlphaFoldDB" id="A0A7K0EIL1"/>
<evidence type="ECO:0000256" key="2">
    <source>
        <dbReference type="ARBA" id="ARBA00023002"/>
    </source>
</evidence>
<dbReference type="PANTHER" id="PTHR42901">
    <property type="entry name" value="ALCOHOL DEHYDROGENASE"/>
    <property type="match status" value="1"/>
</dbReference>
<reference evidence="5 6" key="1">
    <citation type="journal article" date="2018" name="Antonie Van Leeuwenhoek">
        <title>Larkinella terrae sp. nov., isolated from soil on Jeju Island, South Korea.</title>
        <authorList>
            <person name="Ten L.N."/>
            <person name="Jeon J."/>
            <person name="Park S.J."/>
            <person name="Park S."/>
            <person name="Lee S.Y."/>
            <person name="Kim M.K."/>
            <person name="Jung H.Y."/>
        </authorList>
    </citation>
    <scope>NUCLEOTIDE SEQUENCE [LARGE SCALE GENOMIC DNA]</scope>
    <source>
        <strain evidence="5 6">KCTC 52001</strain>
    </source>
</reference>
<dbReference type="PANTHER" id="PTHR42901:SF1">
    <property type="entry name" value="ALCOHOL DEHYDROGENASE"/>
    <property type="match status" value="1"/>
</dbReference>
<dbReference type="InterPro" id="IPR036291">
    <property type="entry name" value="NAD(P)-bd_dom_sf"/>
</dbReference>
<proteinExistence type="inferred from homology"/>
<dbReference type="Proteomes" id="UP000441754">
    <property type="component" value="Unassembled WGS sequence"/>
</dbReference>
<organism evidence="5 6">
    <name type="scientific">Larkinella terrae</name>
    <dbReference type="NCBI Taxonomy" id="2025311"/>
    <lineage>
        <taxon>Bacteria</taxon>
        <taxon>Pseudomonadati</taxon>
        <taxon>Bacteroidota</taxon>
        <taxon>Cytophagia</taxon>
        <taxon>Cytophagales</taxon>
        <taxon>Spirosomataceae</taxon>
        <taxon>Larkinella</taxon>
    </lineage>
</organism>
<dbReference type="SUPFAM" id="SSF51735">
    <property type="entry name" value="NAD(P)-binding Rossmann-fold domains"/>
    <property type="match status" value="1"/>
</dbReference>
<dbReference type="PRINTS" id="PR00081">
    <property type="entry name" value="GDHRDH"/>
</dbReference>
<evidence type="ECO:0000313" key="5">
    <source>
        <dbReference type="EMBL" id="MRS61624.1"/>
    </source>
</evidence>
<dbReference type="OrthoDB" id="9808814at2"/>
<keyword evidence="6" id="KW-1185">Reference proteome</keyword>
<keyword evidence="4" id="KW-0472">Membrane</keyword>
<dbReference type="CDD" id="cd05233">
    <property type="entry name" value="SDR_c"/>
    <property type="match status" value="1"/>
</dbReference>
<dbReference type="Gene3D" id="3.40.50.720">
    <property type="entry name" value="NAD(P)-binding Rossmann-like Domain"/>
    <property type="match status" value="1"/>
</dbReference>
<dbReference type="EMBL" id="WJXZ01000005">
    <property type="protein sequence ID" value="MRS61624.1"/>
    <property type="molecule type" value="Genomic_DNA"/>
</dbReference>
<evidence type="ECO:0000256" key="3">
    <source>
        <dbReference type="RuleBase" id="RU000363"/>
    </source>
</evidence>
<evidence type="ECO:0000256" key="4">
    <source>
        <dbReference type="SAM" id="Phobius"/>
    </source>
</evidence>
<evidence type="ECO:0000256" key="1">
    <source>
        <dbReference type="ARBA" id="ARBA00006484"/>
    </source>
</evidence>
<dbReference type="RefSeq" id="WP_154175012.1">
    <property type="nucleotide sequence ID" value="NZ_WJXZ01000005.1"/>
</dbReference>
<sequence length="370" mass="40306">MNTQESKTALITGASSGIGQELAKLFAKDGYNLVLVARSTDKLNELGAQFWDEYGVETTVITKDLSEENAAQDVYNQVKDKNIRVDILVNDAGVGLYGKFATETDWEREKSLIHLNVLTTTLMTKLFLKDMVERNEGKILNLASLVSVTPMPLMAVYGATKAYINNFTQSLINELKGTNISVTALMPNATDTDFFNKAGAANTKVTENLDDPAVVAKDAYNAFIKGAHKVVPGSFANKALEVVSYITPQETLAERMRKSMEPKDEPKTEEKNNTAAWTWGISLAAVVLAGAALAVLYTNSSEYDKLRYRYKARKLKSGADDMFGDVKESLLTGLDNLKGAVSTAKEVVAKAKETFADAVAKTPSEVEEAV</sequence>
<accession>A0A7K0EIL1</accession>
<dbReference type="GO" id="GO:0016491">
    <property type="term" value="F:oxidoreductase activity"/>
    <property type="evidence" value="ECO:0007669"/>
    <property type="project" value="UniProtKB-KW"/>
</dbReference>
<dbReference type="InterPro" id="IPR002347">
    <property type="entry name" value="SDR_fam"/>
</dbReference>
<feature type="transmembrane region" description="Helical" evidence="4">
    <location>
        <begin position="276"/>
        <end position="297"/>
    </location>
</feature>
<keyword evidence="4" id="KW-1133">Transmembrane helix</keyword>
<comment type="similarity">
    <text evidence="1 3">Belongs to the short-chain dehydrogenases/reductases (SDR) family.</text>
</comment>
<gene>
    <name evidence="5" type="ORF">GJJ30_10020</name>
</gene>
<keyword evidence="2" id="KW-0560">Oxidoreductase</keyword>
<name>A0A7K0EIL1_9BACT</name>
<protein>
    <submittedName>
        <fullName evidence="5">SDR family NAD(P)-dependent oxidoreductase</fullName>
    </submittedName>
</protein>
<dbReference type="Pfam" id="PF00106">
    <property type="entry name" value="adh_short"/>
    <property type="match status" value="1"/>
</dbReference>
<dbReference type="PRINTS" id="PR00080">
    <property type="entry name" value="SDRFAMILY"/>
</dbReference>
<comment type="caution">
    <text evidence="5">The sequence shown here is derived from an EMBL/GenBank/DDBJ whole genome shotgun (WGS) entry which is preliminary data.</text>
</comment>
<evidence type="ECO:0000313" key="6">
    <source>
        <dbReference type="Proteomes" id="UP000441754"/>
    </source>
</evidence>
<keyword evidence="4" id="KW-0812">Transmembrane</keyword>